<protein>
    <submittedName>
        <fullName evidence="1">Uncharacterized protein</fullName>
    </submittedName>
</protein>
<dbReference type="PANTHER" id="PTHR31025">
    <property type="entry name" value="SI:CH211-196P9.1-RELATED"/>
    <property type="match status" value="1"/>
</dbReference>
<reference evidence="1" key="1">
    <citation type="submission" date="2014-03" db="EMBL/GenBank/DDBJ databases">
        <title>The sialotranscriptome of Amblyomma triste, Amblyomma parvum and Amblyomma cajennense ticks, uncovered by 454-based RNA-seq.</title>
        <authorList>
            <person name="Garcia G.R."/>
            <person name="Gardinassi L.G."/>
            <person name="Ribeiro J.M."/>
            <person name="Anatriello E."/>
            <person name="Ferreira B.R."/>
            <person name="Moreira H.N."/>
            <person name="Mafra C."/>
            <person name="Olegario M.M."/>
            <person name="Szabo P.J."/>
            <person name="Miranda-Santos I.K."/>
            <person name="Maruyama S.R."/>
        </authorList>
    </citation>
    <scope>NUCLEOTIDE SEQUENCE</scope>
    <source>
        <strain evidence="1">Mato Grasso do Sul</strain>
        <tissue evidence="1">Salivary glands</tissue>
    </source>
</reference>
<dbReference type="AlphaFoldDB" id="A0A023GBF4"/>
<accession>A0A023GBF4</accession>
<proteinExistence type="evidence at transcript level"/>
<evidence type="ECO:0000313" key="1">
    <source>
        <dbReference type="EMBL" id="JAC30248.1"/>
    </source>
</evidence>
<sequence>MSSSPIECLVTWKGRKQVLLVNGDHKKSDVIDAAMLTESWTSLQCDRIEVYNSRFETYVEVPEGHKFCDGDKINLVASDSCDEESLPLKTGSNDGPSVVASCISGFQQMHYELPPVPVDIKFDIDRTTLGEVSSRTKSRIVSWITSHLLTVDLYPGKFYEPAAKALVLKYPVLRDTMGTGFDSWRVAFKYKMCNIRKSVDNNPKVEEARKKFCRKGNFQDKCHPKKQCRLSTGALETGGEEDDGVVAAHIEFIIKEVKRSTPDIAKLKASMKATFSSRRKWIQESSPSTAVLLERYPALALRELLRQEFMSITQVDFESKLLSFINTHGERCLQLLKMSRTAKSALAEAERAISETEGDLKKYYFAVAVLQLLPHLVKEQPYFLRGPDSYPSLVMNNKALIATEICATFESYKVEVIDLISGTSALMELYWIMNIQYSSRNKNTFALMEHFCGLNSAARSPLVMRAISLIEKV</sequence>
<dbReference type="PANTHER" id="PTHR31025:SF25">
    <property type="entry name" value="ZINC FINGER (C2H2)-60"/>
    <property type="match status" value="1"/>
</dbReference>
<name>A0A023GBF4_AMBTT</name>
<organism evidence="1">
    <name type="scientific">Amblyomma triste</name>
    <name type="common">Neotropical tick</name>
    <dbReference type="NCBI Taxonomy" id="251400"/>
    <lineage>
        <taxon>Eukaryota</taxon>
        <taxon>Metazoa</taxon>
        <taxon>Ecdysozoa</taxon>
        <taxon>Arthropoda</taxon>
        <taxon>Chelicerata</taxon>
        <taxon>Arachnida</taxon>
        <taxon>Acari</taxon>
        <taxon>Parasitiformes</taxon>
        <taxon>Ixodida</taxon>
        <taxon>Ixodoidea</taxon>
        <taxon>Ixodidae</taxon>
        <taxon>Amblyomminae</taxon>
        <taxon>Amblyomma</taxon>
    </lineage>
</organism>
<dbReference type="EMBL" id="GBBM01005170">
    <property type="protein sequence ID" value="JAC30248.1"/>
    <property type="molecule type" value="mRNA"/>
</dbReference>